<evidence type="ECO:0000313" key="1">
    <source>
        <dbReference type="EMBL" id="MXQ89748.1"/>
    </source>
</evidence>
<comment type="caution">
    <text evidence="1">The sequence shown here is derived from an EMBL/GenBank/DDBJ whole genome shotgun (WGS) entry which is preliminary data.</text>
</comment>
<gene>
    <name evidence="1" type="ORF">E5288_WYG011603</name>
</gene>
<proteinExistence type="predicted"/>
<dbReference type="EMBL" id="VBQZ03000058">
    <property type="protein sequence ID" value="MXQ89748.1"/>
    <property type="molecule type" value="Genomic_DNA"/>
</dbReference>
<dbReference type="AlphaFoldDB" id="A0A6B0RHW0"/>
<reference evidence="1" key="1">
    <citation type="submission" date="2019-10" db="EMBL/GenBank/DDBJ databases">
        <title>The sequence and de novo assembly of the wild yak genome.</title>
        <authorList>
            <person name="Liu Y."/>
        </authorList>
    </citation>
    <scope>NUCLEOTIDE SEQUENCE [LARGE SCALE GENOMIC DNA]</scope>
    <source>
        <strain evidence="1">WY2019</strain>
    </source>
</reference>
<sequence length="220" mass="23888">MASDLYRRINKPIFHSLTFEAGFREAASSQRFPTRAMMRRSPLFDTNQSGGLILPNIVGGIALQPLLPGSQVINEHTQISRGAEVSVDAGVAKATILTHKPVNSSTEVHIRLSLIFPMLTLTLREPLALLFHTLLTVNEPKVNVAPSNSKAGKKDNQDPLEMQLSYGSTSFSPSVAELERGGKCSGEKKGQCTDALIDLPGVTFRWIPPEVKGSLLLNSL</sequence>
<evidence type="ECO:0000313" key="2">
    <source>
        <dbReference type="Proteomes" id="UP000322234"/>
    </source>
</evidence>
<name>A0A6B0RHW0_9CETA</name>
<protein>
    <submittedName>
        <fullName evidence="1">Uncharacterized protein</fullName>
    </submittedName>
</protein>
<organism evidence="1 2">
    <name type="scientific">Bos mutus</name>
    <name type="common">wild yak</name>
    <dbReference type="NCBI Taxonomy" id="72004"/>
    <lineage>
        <taxon>Eukaryota</taxon>
        <taxon>Metazoa</taxon>
        <taxon>Chordata</taxon>
        <taxon>Craniata</taxon>
        <taxon>Vertebrata</taxon>
        <taxon>Euteleostomi</taxon>
        <taxon>Mammalia</taxon>
        <taxon>Eutheria</taxon>
        <taxon>Laurasiatheria</taxon>
        <taxon>Artiodactyla</taxon>
        <taxon>Ruminantia</taxon>
        <taxon>Pecora</taxon>
        <taxon>Bovidae</taxon>
        <taxon>Bovinae</taxon>
        <taxon>Bos</taxon>
    </lineage>
</organism>
<accession>A0A6B0RHW0</accession>
<dbReference type="Proteomes" id="UP000322234">
    <property type="component" value="Unassembled WGS sequence"/>
</dbReference>
<keyword evidence="2" id="KW-1185">Reference proteome</keyword>